<feature type="chain" id="PRO_5027686411" evidence="2">
    <location>
        <begin position="22"/>
        <end position="249"/>
    </location>
</feature>
<keyword evidence="5" id="KW-1185">Reference proteome</keyword>
<proteinExistence type="predicted"/>
<dbReference type="AlphaFoldDB" id="A0A6P4FU56"/>
<dbReference type="CDD" id="cd00087">
    <property type="entry name" value="FReD"/>
    <property type="match status" value="1"/>
</dbReference>
<protein>
    <submittedName>
        <fullName evidence="6">Ficolin-1</fullName>
    </submittedName>
</protein>
<reference evidence="6" key="2">
    <citation type="submission" date="2025-04" db="UniProtKB">
        <authorList>
            <consortium name="RefSeq"/>
        </authorList>
    </citation>
    <scope>IDENTIFICATION</scope>
</reference>
<dbReference type="InterPro" id="IPR036056">
    <property type="entry name" value="Fibrinogen-like_C"/>
</dbReference>
<evidence type="ECO:0000259" key="3">
    <source>
        <dbReference type="PROSITE" id="PS51406"/>
    </source>
</evidence>
<reference evidence="4" key="3">
    <citation type="submission" date="2025-05" db="UniProtKB">
        <authorList>
            <consortium name="EnsemblMetazoa"/>
        </authorList>
    </citation>
    <scope>IDENTIFICATION</scope>
</reference>
<dbReference type="PROSITE" id="PS00514">
    <property type="entry name" value="FIBRINOGEN_C_1"/>
    <property type="match status" value="1"/>
</dbReference>
<dbReference type="Proteomes" id="UP001652680">
    <property type="component" value="Unassembled WGS sequence"/>
</dbReference>
<keyword evidence="1" id="KW-1015">Disulfide bond</keyword>
<gene>
    <name evidence="6" type="primary">LOC108051203</name>
    <name evidence="4" type="synonym">108051203</name>
</gene>
<feature type="domain" description="Fibrinogen C-terminal" evidence="3">
    <location>
        <begin position="30"/>
        <end position="247"/>
    </location>
</feature>
<dbReference type="GO" id="GO:0005615">
    <property type="term" value="C:extracellular space"/>
    <property type="evidence" value="ECO:0007669"/>
    <property type="project" value="TreeGrafter"/>
</dbReference>
<dbReference type="InterPro" id="IPR020837">
    <property type="entry name" value="Fibrinogen_CS"/>
</dbReference>
<evidence type="ECO:0000256" key="2">
    <source>
        <dbReference type="SAM" id="SignalP"/>
    </source>
</evidence>
<dbReference type="RefSeq" id="XP_016988701.1">
    <property type="nucleotide sequence ID" value="XM_017133212.1"/>
</dbReference>
<sequence>MKPICFVLCVFSLGLIYLASAETGDNVEIQTFKKYSSSCKELKPKKSGVQKIQVGNDVIEVYCDVTIAGKGWLVVQRRVNVETNFFRNWTSYQAGFGDLKGNFFLGLNNLNKIAALEPQELYIQMEDFSGEKRYSHYNLFNVGNVYSNYSLTQLGVYSGSAGDSLSYHLNQPFSTFDRDNDNSTTNCAARFHGAWWYKDCLSSNLNGAYLGGNYTDPDLYASGITWGTWKGFSYSYKTVTIMVRPIKVK</sequence>
<evidence type="ECO:0000313" key="6">
    <source>
        <dbReference type="RefSeq" id="XP_016988701.1"/>
    </source>
</evidence>
<name>A0A6P4FU56_DRORH</name>
<dbReference type="Gene3D" id="3.90.215.10">
    <property type="entry name" value="Gamma Fibrinogen, chain A, domain 1"/>
    <property type="match status" value="1"/>
</dbReference>
<organism evidence="6">
    <name type="scientific">Drosophila rhopaloa</name>
    <name type="common">Fruit fly</name>
    <dbReference type="NCBI Taxonomy" id="1041015"/>
    <lineage>
        <taxon>Eukaryota</taxon>
        <taxon>Metazoa</taxon>
        <taxon>Ecdysozoa</taxon>
        <taxon>Arthropoda</taxon>
        <taxon>Hexapoda</taxon>
        <taxon>Insecta</taxon>
        <taxon>Pterygota</taxon>
        <taxon>Neoptera</taxon>
        <taxon>Endopterygota</taxon>
        <taxon>Diptera</taxon>
        <taxon>Brachycera</taxon>
        <taxon>Muscomorpha</taxon>
        <taxon>Ephydroidea</taxon>
        <taxon>Drosophilidae</taxon>
        <taxon>Drosophila</taxon>
        <taxon>Sophophora</taxon>
    </lineage>
</organism>
<evidence type="ECO:0000313" key="5">
    <source>
        <dbReference type="Proteomes" id="UP001652680"/>
    </source>
</evidence>
<dbReference type="OrthoDB" id="6145874at2759"/>
<evidence type="ECO:0000313" key="4">
    <source>
        <dbReference type="EnsemblMetazoa" id="XP_016988701.1"/>
    </source>
</evidence>
<dbReference type="InterPro" id="IPR002181">
    <property type="entry name" value="Fibrinogen_a/b/g_C_dom"/>
</dbReference>
<dbReference type="GeneID" id="108051203"/>
<dbReference type="PROSITE" id="PS51406">
    <property type="entry name" value="FIBRINOGEN_C_2"/>
    <property type="match status" value="1"/>
</dbReference>
<dbReference type="InterPro" id="IPR050373">
    <property type="entry name" value="Fibrinogen_C-term_domain"/>
</dbReference>
<dbReference type="SMART" id="SM00186">
    <property type="entry name" value="FBG"/>
    <property type="match status" value="1"/>
</dbReference>
<reference evidence="5" key="1">
    <citation type="journal article" date="2021" name="Elife">
        <title>Highly contiguous assemblies of 101 drosophilid genomes.</title>
        <authorList>
            <person name="Kim B.Y."/>
            <person name="Wang J.R."/>
            <person name="Miller D.E."/>
            <person name="Barmina O."/>
            <person name="Delaney E."/>
            <person name="Thompson A."/>
            <person name="Comeault A.A."/>
            <person name="Peede D."/>
            <person name="D'Agostino E.R."/>
            <person name="Pelaez J."/>
            <person name="Aguilar J.M."/>
            <person name="Haji D."/>
            <person name="Matsunaga T."/>
            <person name="Armstrong E.E."/>
            <person name="Zych M."/>
            <person name="Ogawa Y."/>
            <person name="Stamenkovic-Radak M."/>
            <person name="Jelic M."/>
            <person name="Veselinovic M.S."/>
            <person name="Tanaskovic M."/>
            <person name="Eric P."/>
            <person name="Gao J.J."/>
            <person name="Katoh T.K."/>
            <person name="Toda M.J."/>
            <person name="Watabe H."/>
            <person name="Watada M."/>
            <person name="Davis J.S."/>
            <person name="Moyle L.C."/>
            <person name="Manoli G."/>
            <person name="Bertolini E."/>
            <person name="Kostal V."/>
            <person name="Hawley R.S."/>
            <person name="Takahashi A."/>
            <person name="Jones C.D."/>
            <person name="Price D.K."/>
            <person name="Whiteman N."/>
            <person name="Kopp A."/>
            <person name="Matute D.R."/>
            <person name="Petrov D.A."/>
        </authorList>
    </citation>
    <scope>NUCLEOTIDE SEQUENCE [LARGE SCALE GENOMIC DNA]</scope>
</reference>
<dbReference type="PANTHER" id="PTHR19143">
    <property type="entry name" value="FIBRINOGEN/TENASCIN/ANGIOPOEITIN"/>
    <property type="match status" value="1"/>
</dbReference>
<dbReference type="SUPFAM" id="SSF56496">
    <property type="entry name" value="Fibrinogen C-terminal domain-like"/>
    <property type="match status" value="1"/>
</dbReference>
<evidence type="ECO:0000256" key="1">
    <source>
        <dbReference type="ARBA" id="ARBA00023157"/>
    </source>
</evidence>
<dbReference type="InterPro" id="IPR014716">
    <property type="entry name" value="Fibrinogen_a/b/g_C_1"/>
</dbReference>
<dbReference type="EnsemblMetazoa" id="XM_017133212.2">
    <property type="protein sequence ID" value="XP_016988701.1"/>
    <property type="gene ID" value="LOC108051203"/>
</dbReference>
<accession>A0A6P4FU56</accession>
<feature type="signal peptide" evidence="2">
    <location>
        <begin position="1"/>
        <end position="21"/>
    </location>
</feature>
<dbReference type="PANTHER" id="PTHR19143:SF327">
    <property type="entry name" value="FI21813P1-RELATED"/>
    <property type="match status" value="1"/>
</dbReference>
<keyword evidence="2" id="KW-0732">Signal</keyword>
<dbReference type="Pfam" id="PF00147">
    <property type="entry name" value="Fibrinogen_C"/>
    <property type="match status" value="1"/>
</dbReference>